<name>A0A8E0RTR9_9TREM</name>
<dbReference type="SUPFAM" id="SSF111331">
    <property type="entry name" value="NAD kinase/diacylglycerol kinase-like"/>
    <property type="match status" value="1"/>
</dbReference>
<evidence type="ECO:0000313" key="1">
    <source>
        <dbReference type="EMBL" id="KAA0187773.1"/>
    </source>
</evidence>
<dbReference type="InterPro" id="IPR016064">
    <property type="entry name" value="NAD/diacylglycerol_kinase_sf"/>
</dbReference>
<sequence length="111" mass="12296">MLHPHARFDNGQLNLVLIYSHVKCSDLFGLSQHLATGDGMRDTSYWKIIPVLAVRVEPEVVSTYTMLDGEVVQSGPFQVEVVPRQFSVITCPVIHNNVNNCPPESNTVSSC</sequence>
<dbReference type="EMBL" id="LUCM01008879">
    <property type="protein sequence ID" value="KAA0187773.1"/>
    <property type="molecule type" value="Genomic_DNA"/>
</dbReference>
<accession>A0A8E0RTR9</accession>
<dbReference type="OrthoDB" id="3853857at2759"/>
<organism evidence="1 2">
    <name type="scientific">Fasciolopsis buskii</name>
    <dbReference type="NCBI Taxonomy" id="27845"/>
    <lineage>
        <taxon>Eukaryota</taxon>
        <taxon>Metazoa</taxon>
        <taxon>Spiralia</taxon>
        <taxon>Lophotrochozoa</taxon>
        <taxon>Platyhelminthes</taxon>
        <taxon>Trematoda</taxon>
        <taxon>Digenea</taxon>
        <taxon>Plagiorchiida</taxon>
        <taxon>Echinostomata</taxon>
        <taxon>Echinostomatoidea</taxon>
        <taxon>Fasciolidae</taxon>
        <taxon>Fasciolopsis</taxon>
    </lineage>
</organism>
<proteinExistence type="predicted"/>
<gene>
    <name evidence="1" type="ORF">FBUS_06788</name>
</gene>
<evidence type="ECO:0000313" key="2">
    <source>
        <dbReference type="Proteomes" id="UP000728185"/>
    </source>
</evidence>
<dbReference type="Gene3D" id="2.60.200.40">
    <property type="match status" value="1"/>
</dbReference>
<reference evidence="1" key="1">
    <citation type="submission" date="2019-05" db="EMBL/GenBank/DDBJ databases">
        <title>Annotation for the trematode Fasciolopsis buski.</title>
        <authorList>
            <person name="Choi Y.-J."/>
        </authorList>
    </citation>
    <scope>NUCLEOTIDE SEQUENCE</scope>
    <source>
        <strain evidence="1">HT</strain>
        <tissue evidence="1">Whole worm</tissue>
    </source>
</reference>
<dbReference type="AlphaFoldDB" id="A0A8E0RTR9"/>
<comment type="caution">
    <text evidence="1">The sequence shown here is derived from an EMBL/GenBank/DDBJ whole genome shotgun (WGS) entry which is preliminary data.</text>
</comment>
<protein>
    <submittedName>
        <fullName evidence="1">Uncharacterized protein</fullName>
    </submittedName>
</protein>
<dbReference type="Proteomes" id="UP000728185">
    <property type="component" value="Unassembled WGS sequence"/>
</dbReference>
<keyword evidence="2" id="KW-1185">Reference proteome</keyword>